<feature type="compositionally biased region" description="Basic and acidic residues" evidence="4">
    <location>
        <begin position="259"/>
        <end position="273"/>
    </location>
</feature>
<dbReference type="InterPro" id="IPR036465">
    <property type="entry name" value="vWFA_dom_sf"/>
</dbReference>
<dbReference type="EMBL" id="VSRR010000164">
    <property type="protein sequence ID" value="MPC11463.1"/>
    <property type="molecule type" value="Genomic_DNA"/>
</dbReference>
<evidence type="ECO:0000256" key="2">
    <source>
        <dbReference type="ARBA" id="ARBA00022525"/>
    </source>
</evidence>
<feature type="domain" description="VWA7 N-terminal" evidence="8">
    <location>
        <begin position="84"/>
        <end position="324"/>
    </location>
</feature>
<evidence type="ECO:0000256" key="1">
    <source>
        <dbReference type="ARBA" id="ARBA00004613"/>
    </source>
</evidence>
<proteinExistence type="predicted"/>
<evidence type="ECO:0000259" key="8">
    <source>
        <dbReference type="Pfam" id="PF25107"/>
    </source>
</evidence>
<feature type="region of interest" description="Disordered" evidence="4">
    <location>
        <begin position="259"/>
        <end position="278"/>
    </location>
</feature>
<organism evidence="9 10">
    <name type="scientific">Portunus trituberculatus</name>
    <name type="common">Swimming crab</name>
    <name type="synonym">Neptunus trituberculatus</name>
    <dbReference type="NCBI Taxonomy" id="210409"/>
    <lineage>
        <taxon>Eukaryota</taxon>
        <taxon>Metazoa</taxon>
        <taxon>Ecdysozoa</taxon>
        <taxon>Arthropoda</taxon>
        <taxon>Crustacea</taxon>
        <taxon>Multicrustacea</taxon>
        <taxon>Malacostraca</taxon>
        <taxon>Eumalacostraca</taxon>
        <taxon>Eucarida</taxon>
        <taxon>Decapoda</taxon>
        <taxon>Pleocyemata</taxon>
        <taxon>Brachyura</taxon>
        <taxon>Eubrachyura</taxon>
        <taxon>Portunoidea</taxon>
        <taxon>Portunidae</taxon>
        <taxon>Portuninae</taxon>
        <taxon>Portunus</taxon>
    </lineage>
</organism>
<name>A0A5B7CVH5_PORTR</name>
<dbReference type="InterPro" id="IPR056862">
    <property type="entry name" value="VWA7_N"/>
</dbReference>
<evidence type="ECO:0000313" key="9">
    <source>
        <dbReference type="EMBL" id="MPC11463.1"/>
    </source>
</evidence>
<feature type="domain" description="Hemicentin-1-like von Willebrand factor A" evidence="7">
    <location>
        <begin position="335"/>
        <end position="470"/>
    </location>
</feature>
<dbReference type="InterPro" id="IPR052577">
    <property type="entry name" value="VWA7"/>
</dbReference>
<sequence length="1050" mass="116608">MAGSVILLLTFLLFPRLGTAFLGRGTLLENDGDIFDLYCDGFDKEVRVWHHREITREAVRRAVVSYFKEVEPAGRTYNHRDGMTLEEAYEEYYGPAYSPKPFLDTVSKLVDAAAEVDAGLMGADPRQVYHFGNERFSESQVMLTGRWRRMVSAGRAGDYDTARQLLGLSLGTIQDFYSHTNWVELGNKDFNRNVGATGKDFLNVATEREHTCQDCGEGADGRGSCRNNILEDIIRQGKLTSGYIEDLWVDGTRVGKPRGVDKCSHGGPRDRSRGAGARGGINKELPTSCFSPHHYLHQRAAQLAVEATEYYLTVVRGSLGTPAFSRLLGLHPTPAIVVVLDTTESMAQELQALTRTFSRLNDQHSAADYPPSEYLFVPFNDPLYGPIVRSQHPAEIYRTLSQLRTGGGGDEAELSMSALRLALHHSPPHSHLFLFTDAPIKDQEFFETVVTLAHSKAIKVTPVITLPTRFSRFATEEDLSAYSVFGDEETEVFTYSTQELEIKEELSQITNSSEIKSTKRRPKRQVRNYSKYEELAEKTGGHVVQVERGKVDEVSRMMEVEQYPAAVLWRTLRSTVSQNVKIPIDSLVREIEVSISGGVNSATLASSSIKFDLTSQTNGGDLKGYTVVALTPFFLQIRIDITQRQQYLGDWTLTFEPKRVCSVTVSARTPLDIAPTFYLPDERSFHPSLQRIQDHPSQDLNSYLDMVITGVDRAGLREVNEARLLDRSGSEAQLVFPTSSPRRNTYLSLPTRDLPQERFTVALYGRDGSGRRFRRESGTSWERVESVISFPLGRDIWGSPGAILRIPVFITNTDSATGTSNTYFLTANDAFGSSVNLDQQRVTLGRNETATVQVTLYIDPQTLPRTTNSLVVSASSTRGDISHARAHISITPLVIDRTPPTCEVISKISCSSSDLMPSSCSNSRWSMQFTVRDNRGVFLVESQPEANFPNFASGDREVTLPYSASCCNPGVTIVVTDIDNNFVTCEVNNGELESSGGTTTLTTAAITGIAVGSVLLVLIIIAVVVIFVIYRRRTRKEDVTTRAPRRLSME</sequence>
<dbReference type="Proteomes" id="UP000324222">
    <property type="component" value="Unassembled WGS sequence"/>
</dbReference>
<protein>
    <submittedName>
        <fullName evidence="9">von Willebrand factor A domain-containing protein 7</fullName>
    </submittedName>
</protein>
<gene>
    <name evidence="9" type="primary">Vwa7_3</name>
    <name evidence="9" type="ORF">E2C01_004130</name>
</gene>
<evidence type="ECO:0000256" key="4">
    <source>
        <dbReference type="SAM" id="MobiDB-lite"/>
    </source>
</evidence>
<keyword evidence="10" id="KW-1185">Reference proteome</keyword>
<accession>A0A5B7CVH5</accession>
<keyword evidence="3 6" id="KW-0732">Signal</keyword>
<dbReference type="Pfam" id="PF25106">
    <property type="entry name" value="VWA_4"/>
    <property type="match status" value="1"/>
</dbReference>
<dbReference type="OrthoDB" id="5985519at2759"/>
<dbReference type="PANTHER" id="PTHR14905:SF7">
    <property type="entry name" value="VON WILLEBRAND FACTOR A DOMAIN-CONTAINING PROTEIN 7"/>
    <property type="match status" value="1"/>
</dbReference>
<dbReference type="AlphaFoldDB" id="A0A5B7CVH5"/>
<comment type="subcellular location">
    <subcellularLocation>
        <location evidence="1">Secreted</location>
    </subcellularLocation>
</comment>
<reference evidence="9 10" key="1">
    <citation type="submission" date="2019-05" db="EMBL/GenBank/DDBJ databases">
        <title>Another draft genome of Portunus trituberculatus and its Hox gene families provides insights of decapod evolution.</title>
        <authorList>
            <person name="Jeong J.-H."/>
            <person name="Song I."/>
            <person name="Kim S."/>
            <person name="Choi T."/>
            <person name="Kim D."/>
            <person name="Ryu S."/>
            <person name="Kim W."/>
        </authorList>
    </citation>
    <scope>NUCLEOTIDE SEQUENCE [LARGE SCALE GENOMIC DNA]</scope>
    <source>
        <tissue evidence="9">Muscle</tissue>
    </source>
</reference>
<dbReference type="SUPFAM" id="SSF53300">
    <property type="entry name" value="vWA-like"/>
    <property type="match status" value="1"/>
</dbReference>
<keyword evidence="5" id="KW-0472">Membrane</keyword>
<feature type="chain" id="PRO_5023150938" evidence="6">
    <location>
        <begin position="21"/>
        <end position="1050"/>
    </location>
</feature>
<dbReference type="PANTHER" id="PTHR14905">
    <property type="entry name" value="NG37"/>
    <property type="match status" value="1"/>
</dbReference>
<dbReference type="Pfam" id="PF25107">
    <property type="entry name" value="VWA7_N"/>
    <property type="match status" value="1"/>
</dbReference>
<feature type="transmembrane region" description="Helical" evidence="5">
    <location>
        <begin position="1004"/>
        <end position="1030"/>
    </location>
</feature>
<comment type="caution">
    <text evidence="9">The sequence shown here is derived from an EMBL/GenBank/DDBJ whole genome shotgun (WGS) entry which is preliminary data.</text>
</comment>
<evidence type="ECO:0000313" key="10">
    <source>
        <dbReference type="Proteomes" id="UP000324222"/>
    </source>
</evidence>
<evidence type="ECO:0000256" key="3">
    <source>
        <dbReference type="ARBA" id="ARBA00022729"/>
    </source>
</evidence>
<keyword evidence="2" id="KW-0964">Secreted</keyword>
<keyword evidence="5" id="KW-0812">Transmembrane</keyword>
<evidence type="ECO:0000256" key="6">
    <source>
        <dbReference type="SAM" id="SignalP"/>
    </source>
</evidence>
<dbReference type="GO" id="GO:0032991">
    <property type="term" value="C:protein-containing complex"/>
    <property type="evidence" value="ECO:0007669"/>
    <property type="project" value="UniProtKB-ARBA"/>
</dbReference>
<dbReference type="InterPro" id="IPR056861">
    <property type="entry name" value="HMCN1-like_VWA"/>
</dbReference>
<keyword evidence="5" id="KW-1133">Transmembrane helix</keyword>
<evidence type="ECO:0000259" key="7">
    <source>
        <dbReference type="Pfam" id="PF25106"/>
    </source>
</evidence>
<feature type="signal peptide" evidence="6">
    <location>
        <begin position="1"/>
        <end position="20"/>
    </location>
</feature>
<evidence type="ECO:0000256" key="5">
    <source>
        <dbReference type="SAM" id="Phobius"/>
    </source>
</evidence>